<name>A0A0G3HBD0_9CORY</name>
<protein>
    <submittedName>
        <fullName evidence="3">SAF domain-containing protein</fullName>
    </submittedName>
</protein>
<evidence type="ECO:0000313" key="4">
    <source>
        <dbReference type="Proteomes" id="UP000035548"/>
    </source>
</evidence>
<dbReference type="PATRIC" id="fig|1072256.5.peg.688"/>
<feature type="transmembrane region" description="Helical" evidence="1">
    <location>
        <begin position="21"/>
        <end position="39"/>
    </location>
</feature>
<feature type="domain" description="SAF" evidence="2">
    <location>
        <begin position="47"/>
        <end position="109"/>
    </location>
</feature>
<reference evidence="4" key="2">
    <citation type="submission" date="2015-05" db="EMBL/GenBank/DDBJ databases">
        <title>Complete genome sequence of Corynebacterium uterequi DSM 45634, isolated from the uterus of a maiden mare.</title>
        <authorList>
            <person name="Ruckert C."/>
            <person name="Albersmeier A."/>
            <person name="Winkler A."/>
            <person name="Tauch A."/>
        </authorList>
    </citation>
    <scope>NUCLEOTIDE SEQUENCE [LARGE SCALE GENOMIC DNA]</scope>
    <source>
        <strain evidence="4">DSM 45634</strain>
    </source>
</reference>
<sequence length="203" mass="20472">MTTLLGAVRSLTIPGYRRRVFLHRIAAAVLLLSAVAWAAHDHVAEDPAVVVFAADLPVGHELVAADLQLAHLPHRVVPHGAVGSTEDALGRVTVTAVGAGEVVTTSRVTGSALATSLAGEEATTVPVRLADPTTVALLRHGDGVTVVTAGAEPGGEPVIVATGGKVVLADPEHPDSVLIAFPPEQAHAVAAAALATPLGVVID</sequence>
<dbReference type="EMBL" id="CP011546">
    <property type="protein sequence ID" value="AKK10701.1"/>
    <property type="molecule type" value="Genomic_DNA"/>
</dbReference>
<dbReference type="OrthoDB" id="4410346at2"/>
<reference evidence="3 4" key="1">
    <citation type="journal article" date="2015" name="Genome Announc.">
        <title>Virulence Factor Genes Detected in the Complete Genome Sequence of Corynebacterium uterequi DSM 45634, Isolated from the Uterus of a Maiden Mare.</title>
        <authorList>
            <person name="Ruckert C."/>
            <person name="Kriete M."/>
            <person name="Jaenicke S."/>
            <person name="Winkler A."/>
            <person name="Tauch A."/>
        </authorList>
    </citation>
    <scope>NUCLEOTIDE SEQUENCE [LARGE SCALE GENOMIC DNA]</scope>
    <source>
        <strain evidence="3 4">DSM 45634</strain>
    </source>
</reference>
<dbReference type="Proteomes" id="UP000035548">
    <property type="component" value="Chromosome"/>
</dbReference>
<dbReference type="RefSeq" id="WP_047259241.1">
    <property type="nucleotide sequence ID" value="NZ_CP011546.1"/>
</dbReference>
<gene>
    <name evidence="3" type="ORF">CUTER_03465</name>
</gene>
<keyword evidence="1" id="KW-0812">Transmembrane</keyword>
<keyword evidence="4" id="KW-1185">Reference proteome</keyword>
<keyword evidence="1" id="KW-0472">Membrane</keyword>
<keyword evidence="1" id="KW-1133">Transmembrane helix</keyword>
<dbReference type="InterPro" id="IPR013974">
    <property type="entry name" value="SAF"/>
</dbReference>
<evidence type="ECO:0000256" key="1">
    <source>
        <dbReference type="SAM" id="Phobius"/>
    </source>
</evidence>
<evidence type="ECO:0000313" key="3">
    <source>
        <dbReference type="EMBL" id="AKK10701.1"/>
    </source>
</evidence>
<organism evidence="3 4">
    <name type="scientific">Corynebacterium uterequi</name>
    <dbReference type="NCBI Taxonomy" id="1072256"/>
    <lineage>
        <taxon>Bacteria</taxon>
        <taxon>Bacillati</taxon>
        <taxon>Actinomycetota</taxon>
        <taxon>Actinomycetes</taxon>
        <taxon>Mycobacteriales</taxon>
        <taxon>Corynebacteriaceae</taxon>
        <taxon>Corynebacterium</taxon>
    </lineage>
</organism>
<accession>A0A0G3HBD0</accession>
<dbReference type="STRING" id="1072256.CUTER_03465"/>
<dbReference type="AlphaFoldDB" id="A0A0G3HBD0"/>
<evidence type="ECO:0000259" key="2">
    <source>
        <dbReference type="SMART" id="SM00858"/>
    </source>
</evidence>
<dbReference type="SMART" id="SM00858">
    <property type="entry name" value="SAF"/>
    <property type="match status" value="1"/>
</dbReference>
<dbReference type="KEGG" id="cut:CUTER_03465"/>
<dbReference type="CDD" id="cd11614">
    <property type="entry name" value="SAF_CpaB_FlgA_like"/>
    <property type="match status" value="1"/>
</dbReference>
<dbReference type="Pfam" id="PF08666">
    <property type="entry name" value="SAF"/>
    <property type="match status" value="1"/>
</dbReference>
<proteinExistence type="predicted"/>